<keyword evidence="3" id="KW-1185">Reference proteome</keyword>
<sequence length="421" mass="44510">MVNQPTVLLRYADAGHLYATWRWTDTLHTVEAAFFPQEVVDAAVAELSAALPGVDGGPAAAGPGEPAILDGVEAALTTGAFADYERELALGRTLSRALIPHGLALRLDEYRSAGIRPRIRIQPSPRIAQVPWELLAEDPEERRLIEIADVSVLAPAGVAHAPGRVARSWSRDRPVVAVLDPRVPGFRADSRLGSVLGRMSADAPLAVHVAGLSGRLRPAADSAVEMFRRTDVDRDWLGAVLREGAGRLLYVGHATAAAPESGEGEHAQLHLACTADTDGHAPVLRGHRPFSAKDLLLDRERYPMPGRVALIACESGGDLRFTETLGLATAAILGGAELVTATRWTLATDFAVERAGATGRPLQDAVAAIDAAHDGDDPVAAIGEWQRGRLAAWREKGSVADSPVLWAAFSTIDTASALATG</sequence>
<dbReference type="InterPro" id="IPR024983">
    <property type="entry name" value="CHAT_dom"/>
</dbReference>
<dbReference type="Pfam" id="PF12770">
    <property type="entry name" value="CHAT"/>
    <property type="match status" value="1"/>
</dbReference>
<dbReference type="Proteomes" id="UP000548476">
    <property type="component" value="Unassembled WGS sequence"/>
</dbReference>
<name>A0A841FJR4_9ACTN</name>
<dbReference type="AlphaFoldDB" id="A0A841FJR4"/>
<feature type="domain" description="CHAT" evidence="1">
    <location>
        <begin position="89"/>
        <end position="410"/>
    </location>
</feature>
<reference evidence="2 3" key="1">
    <citation type="submission" date="2020-08" db="EMBL/GenBank/DDBJ databases">
        <title>Genomic Encyclopedia of Type Strains, Phase IV (KMG-IV): sequencing the most valuable type-strain genomes for metagenomic binning, comparative biology and taxonomic classification.</title>
        <authorList>
            <person name="Goeker M."/>
        </authorList>
    </citation>
    <scope>NUCLEOTIDE SEQUENCE [LARGE SCALE GENOMIC DNA]</scope>
    <source>
        <strain evidence="2 3">YIM 65646</strain>
    </source>
</reference>
<proteinExistence type="predicted"/>
<evidence type="ECO:0000313" key="2">
    <source>
        <dbReference type="EMBL" id="MBB6032220.1"/>
    </source>
</evidence>
<dbReference type="RefSeq" id="WP_184785149.1">
    <property type="nucleotide sequence ID" value="NZ_BONT01000062.1"/>
</dbReference>
<comment type="caution">
    <text evidence="2">The sequence shown here is derived from an EMBL/GenBank/DDBJ whole genome shotgun (WGS) entry which is preliminary data.</text>
</comment>
<organism evidence="2 3">
    <name type="scientific">Phytomonospora endophytica</name>
    <dbReference type="NCBI Taxonomy" id="714109"/>
    <lineage>
        <taxon>Bacteria</taxon>
        <taxon>Bacillati</taxon>
        <taxon>Actinomycetota</taxon>
        <taxon>Actinomycetes</taxon>
        <taxon>Micromonosporales</taxon>
        <taxon>Micromonosporaceae</taxon>
        <taxon>Phytomonospora</taxon>
    </lineage>
</organism>
<evidence type="ECO:0000259" key="1">
    <source>
        <dbReference type="Pfam" id="PF12770"/>
    </source>
</evidence>
<accession>A0A841FJR4</accession>
<protein>
    <recommendedName>
        <fullName evidence="1">CHAT domain-containing protein</fullName>
    </recommendedName>
</protein>
<dbReference type="EMBL" id="JACHGT010000001">
    <property type="protein sequence ID" value="MBB6032220.1"/>
    <property type="molecule type" value="Genomic_DNA"/>
</dbReference>
<gene>
    <name evidence="2" type="ORF">HNR73_000062</name>
</gene>
<evidence type="ECO:0000313" key="3">
    <source>
        <dbReference type="Proteomes" id="UP000548476"/>
    </source>
</evidence>